<reference evidence="1 2" key="1">
    <citation type="submission" date="2018-07" db="EMBL/GenBank/DDBJ databases">
        <title>Genomic Encyclopedia of Type Strains, Phase IV (KMG-IV): sequencing the most valuable type-strain genomes for metagenomic binning, comparative biology and taxonomic classification.</title>
        <authorList>
            <person name="Goeker M."/>
        </authorList>
    </citation>
    <scope>NUCLEOTIDE SEQUENCE [LARGE SCALE GENOMIC DNA]</scope>
    <source>
        <strain evidence="1 2">DSM 26725</strain>
    </source>
</reference>
<gene>
    <name evidence="1" type="ORF">DFR46_0011</name>
</gene>
<sequence>MRRFGQFACFDWSGQAVARPKGIALAVTEAGAKAPALVAPVKGWSRGEALHWLGDRAAENADMLIGFDFSAALPFVDHGSYFPGWGDSPGSARALWQWIDTFCAAEPHFSASTILEQDFLAQHFRYQVRRETITGTRFEGPLGRLRVTEQACRTQKRGNAVSCFNLVGAAQVGKSSLTGMRILHRLGGAIPIWPYDAIPEQGPMLVEIYTGIAARAAGLTGPTKLRDGNSLDEALASLGSAPHNRLLHYDDHSTDAILASAWLRRAANDSALWNPARLSAPLAQTEGWTFGVA</sequence>
<dbReference type="OrthoDB" id="7388866at2"/>
<evidence type="ECO:0000313" key="2">
    <source>
        <dbReference type="Proteomes" id="UP000256310"/>
    </source>
</evidence>
<proteinExistence type="predicted"/>
<name>A0A3D9FBW2_9SPHN</name>
<accession>A0A3D9FBW2</accession>
<comment type="caution">
    <text evidence="1">The sequence shown here is derived from an EMBL/GenBank/DDBJ whole genome shotgun (WGS) entry which is preliminary data.</text>
</comment>
<dbReference type="Proteomes" id="UP000256310">
    <property type="component" value="Unassembled WGS sequence"/>
</dbReference>
<evidence type="ECO:0000313" key="1">
    <source>
        <dbReference type="EMBL" id="RED15027.1"/>
    </source>
</evidence>
<dbReference type="AlphaFoldDB" id="A0A3D9FBW2"/>
<keyword evidence="2" id="KW-1185">Reference proteome</keyword>
<organism evidence="1 2">
    <name type="scientific">Parasphingopyxis lamellibrachiae</name>
    <dbReference type="NCBI Taxonomy" id="680125"/>
    <lineage>
        <taxon>Bacteria</taxon>
        <taxon>Pseudomonadati</taxon>
        <taxon>Pseudomonadota</taxon>
        <taxon>Alphaproteobacteria</taxon>
        <taxon>Sphingomonadales</taxon>
        <taxon>Sphingomonadaceae</taxon>
        <taxon>Parasphingopyxis</taxon>
    </lineage>
</organism>
<protein>
    <submittedName>
        <fullName evidence="1">Uncharacterized protein</fullName>
    </submittedName>
</protein>
<dbReference type="RefSeq" id="WP_116234601.1">
    <property type="nucleotide sequence ID" value="NZ_QRDP01000004.1"/>
</dbReference>
<dbReference type="EMBL" id="QRDP01000004">
    <property type="protein sequence ID" value="RED15027.1"/>
    <property type="molecule type" value="Genomic_DNA"/>
</dbReference>